<dbReference type="EMBL" id="FOTW01000004">
    <property type="protein sequence ID" value="SFL49359.1"/>
    <property type="molecule type" value="Genomic_DNA"/>
</dbReference>
<accession>A0A1I4I4X8</accession>
<keyword evidence="4" id="KW-1185">Reference proteome</keyword>
<dbReference type="STRING" id="758825.SAMN02982985_00469"/>
<dbReference type="Gene3D" id="1.10.10.10">
    <property type="entry name" value="Winged helix-like DNA-binding domain superfamily/Winged helix DNA-binding domain"/>
    <property type="match status" value="1"/>
</dbReference>
<dbReference type="OrthoDB" id="8595273at2"/>
<evidence type="ECO:0000256" key="1">
    <source>
        <dbReference type="ARBA" id="ARBA00006479"/>
    </source>
</evidence>
<keyword evidence="3" id="KW-0418">Kinase</keyword>
<comment type="similarity">
    <text evidence="1">Belongs to the ROK (NagC/XylR) family.</text>
</comment>
<protein>
    <submittedName>
        <fullName evidence="3">Sugar kinase of the NBD/HSP70 family, may contain an N-terminal HTH domain</fullName>
    </submittedName>
</protein>
<name>A0A1I4I4X8_9BURK</name>
<dbReference type="SUPFAM" id="SSF46785">
    <property type="entry name" value="Winged helix' DNA-binding domain"/>
    <property type="match status" value="1"/>
</dbReference>
<keyword evidence="3" id="KW-0808">Transferase</keyword>
<dbReference type="GO" id="GO:0016301">
    <property type="term" value="F:kinase activity"/>
    <property type="evidence" value="ECO:0007669"/>
    <property type="project" value="UniProtKB-KW"/>
</dbReference>
<dbReference type="CDD" id="cd23763">
    <property type="entry name" value="ASKHA_ATPase_ROK"/>
    <property type="match status" value="1"/>
</dbReference>
<dbReference type="PANTHER" id="PTHR18964:SF149">
    <property type="entry name" value="BIFUNCTIONAL UDP-N-ACETYLGLUCOSAMINE 2-EPIMERASE_N-ACETYLMANNOSAMINE KINASE"/>
    <property type="match status" value="1"/>
</dbReference>
<dbReference type="InterPro" id="IPR036388">
    <property type="entry name" value="WH-like_DNA-bd_sf"/>
</dbReference>
<evidence type="ECO:0000313" key="3">
    <source>
        <dbReference type="EMBL" id="SFL49359.1"/>
    </source>
</evidence>
<dbReference type="PANTHER" id="PTHR18964">
    <property type="entry name" value="ROK (REPRESSOR, ORF, KINASE) FAMILY"/>
    <property type="match status" value="1"/>
</dbReference>
<dbReference type="Pfam" id="PF00480">
    <property type="entry name" value="ROK"/>
    <property type="match status" value="1"/>
</dbReference>
<organism evidence="3 4">
    <name type="scientific">Rugamonas rubra</name>
    <dbReference type="NCBI Taxonomy" id="758825"/>
    <lineage>
        <taxon>Bacteria</taxon>
        <taxon>Pseudomonadati</taxon>
        <taxon>Pseudomonadota</taxon>
        <taxon>Betaproteobacteria</taxon>
        <taxon>Burkholderiales</taxon>
        <taxon>Oxalobacteraceae</taxon>
        <taxon>Telluria group</taxon>
        <taxon>Rugamonas</taxon>
    </lineage>
</organism>
<dbReference type="InterPro" id="IPR043129">
    <property type="entry name" value="ATPase_NBD"/>
</dbReference>
<reference evidence="3 4" key="1">
    <citation type="submission" date="2016-10" db="EMBL/GenBank/DDBJ databases">
        <authorList>
            <person name="de Groot N.N."/>
        </authorList>
    </citation>
    <scope>NUCLEOTIDE SEQUENCE [LARGE SCALE GENOMIC DNA]</scope>
    <source>
        <strain evidence="3 4">ATCC 43154</strain>
    </source>
</reference>
<sequence length="453" mass="46518">MQHTPPSAAVDPEAGAADHLRPRGSNQTGLRQFNERVVLQAMRLHGALPKAELARLTALSTQTVALIVARLEQDALVHKHAPLRGKIGQPSVPIALNPDGAFSFGVNIGRRRLDVLLIDFTGVVRQRASLAYRFPEQEVVFPAIAAEVARMRAALPAALRARLQGVGVAAPLQLDRWHALMGTPPGQAGCWERQDIAARIAADTGLPVRFAKDTAAACVAELVAGRGRSVKSFLYLFVDTFIGGGLVLDSQLYAGLHGNAGAVGSLPLAVAGGAGERAGDGAGGGVGPGVGLADGAASADGATGAGAAAGTAAAQPAQLLSVASLLGLEQRFSQAGLDPTAATDERAMQAPWLEHSAVWAEQGGAAIAMALASANCLLDLDGAIVDGSCSRALLELLLEAVTAALRRYNWEGARCPQVLAGTIGADARALGGALLPLYVNFAPDPEVFLKLDA</sequence>
<evidence type="ECO:0000313" key="4">
    <source>
        <dbReference type="Proteomes" id="UP000199470"/>
    </source>
</evidence>
<feature type="region of interest" description="Disordered" evidence="2">
    <location>
        <begin position="1"/>
        <end position="27"/>
    </location>
</feature>
<dbReference type="SUPFAM" id="SSF53067">
    <property type="entry name" value="Actin-like ATPase domain"/>
    <property type="match status" value="1"/>
</dbReference>
<proteinExistence type="inferred from homology"/>
<dbReference type="Proteomes" id="UP000199470">
    <property type="component" value="Unassembled WGS sequence"/>
</dbReference>
<dbReference type="AlphaFoldDB" id="A0A1I4I4X8"/>
<gene>
    <name evidence="3" type="ORF">SAMN02982985_00469</name>
</gene>
<dbReference type="Gene3D" id="3.30.420.40">
    <property type="match status" value="2"/>
</dbReference>
<evidence type="ECO:0000256" key="2">
    <source>
        <dbReference type="SAM" id="MobiDB-lite"/>
    </source>
</evidence>
<dbReference type="RefSeq" id="WP_093383079.1">
    <property type="nucleotide sequence ID" value="NZ_FOTW01000004.1"/>
</dbReference>
<dbReference type="InterPro" id="IPR036390">
    <property type="entry name" value="WH_DNA-bd_sf"/>
</dbReference>
<dbReference type="InterPro" id="IPR000600">
    <property type="entry name" value="ROK"/>
</dbReference>